<evidence type="ECO:0000256" key="1">
    <source>
        <dbReference type="ARBA" id="ARBA00022618"/>
    </source>
</evidence>
<evidence type="ECO:0000313" key="3">
    <source>
        <dbReference type="EMBL" id="BBP90430.1"/>
    </source>
</evidence>
<accession>A0A5S9MA76</accession>
<evidence type="ECO:0008006" key="5">
    <source>
        <dbReference type="Google" id="ProtNLM"/>
    </source>
</evidence>
<evidence type="ECO:0000256" key="2">
    <source>
        <dbReference type="ARBA" id="ARBA00023306"/>
    </source>
</evidence>
<dbReference type="InterPro" id="IPR003768">
    <property type="entry name" value="ScpA"/>
</dbReference>
<dbReference type="AlphaFoldDB" id="A0A5S9MA76"/>
<dbReference type="GO" id="GO:0051301">
    <property type="term" value="P:cell division"/>
    <property type="evidence" value="ECO:0007669"/>
    <property type="project" value="UniProtKB-KW"/>
</dbReference>
<dbReference type="Gene3D" id="1.10.10.580">
    <property type="entry name" value="Structural maintenance of chromosome 1. Chain E"/>
    <property type="match status" value="1"/>
</dbReference>
<dbReference type="InterPro" id="IPR023093">
    <property type="entry name" value="ScpA-like_C"/>
</dbReference>
<dbReference type="Pfam" id="PF02616">
    <property type="entry name" value="SMC_ScpA"/>
    <property type="match status" value="1"/>
</dbReference>
<dbReference type="Proteomes" id="UP000464658">
    <property type="component" value="Chromosome"/>
</dbReference>
<keyword evidence="2" id="KW-0131">Cell cycle</keyword>
<reference evidence="3 4" key="1">
    <citation type="submission" date="2019-12" db="EMBL/GenBank/DDBJ databases">
        <title>Full genome sequence of a Bacillus safensis strain isolated from commercially available natto in Indonesia.</title>
        <authorList>
            <person name="Yoshida M."/>
            <person name="Uomi M."/>
            <person name="Waturangi D."/>
            <person name="Ekaputri J.J."/>
            <person name="Setiamarga D.H.E."/>
        </authorList>
    </citation>
    <scope>NUCLEOTIDE SEQUENCE [LARGE SCALE GENOMIC DNA]</scope>
    <source>
        <strain evidence="3 4">IDN1</strain>
    </source>
</reference>
<name>A0A5S9MA76_BACIA</name>
<organism evidence="3 4">
    <name type="scientific">Bacillus safensis</name>
    <dbReference type="NCBI Taxonomy" id="561879"/>
    <lineage>
        <taxon>Bacteria</taxon>
        <taxon>Bacillati</taxon>
        <taxon>Bacillota</taxon>
        <taxon>Bacilli</taxon>
        <taxon>Bacillales</taxon>
        <taxon>Bacillaceae</taxon>
        <taxon>Bacillus</taxon>
    </lineage>
</organism>
<protein>
    <recommendedName>
        <fullName evidence="5">Segregation and condensation protein A</fullName>
    </recommendedName>
</protein>
<gene>
    <name evidence="3" type="ORF">BsIDN1_40480</name>
</gene>
<evidence type="ECO:0000313" key="4">
    <source>
        <dbReference type="Proteomes" id="UP000464658"/>
    </source>
</evidence>
<dbReference type="EMBL" id="AP021906">
    <property type="protein sequence ID" value="BBP90430.1"/>
    <property type="molecule type" value="Genomic_DNA"/>
</dbReference>
<sequence>MTLFQHDQKEHLVVTFLAVLELMKSHQILLEQEGNFEDIYIIGSETIHDA</sequence>
<keyword evidence="1" id="KW-0132">Cell division</keyword>
<proteinExistence type="predicted"/>